<evidence type="ECO:0000313" key="26">
    <source>
        <dbReference type="EMBL" id="REF19233.1"/>
    </source>
</evidence>
<dbReference type="EMBL" id="MUAI01000032">
    <property type="protein sequence ID" value="OOR03881.1"/>
    <property type="molecule type" value="Genomic_DNA"/>
</dbReference>
<evidence type="ECO:0000313" key="21">
    <source>
        <dbReference type="EMBL" id="OFE02576.1"/>
    </source>
</evidence>
<evidence type="ECO:0000313" key="36">
    <source>
        <dbReference type="Proteomes" id="UP000256530"/>
    </source>
</evidence>
<keyword evidence="18" id="KW-0132">Cell division</keyword>
<dbReference type="Proteomes" id="UP000437562">
    <property type="component" value="Unassembled WGS sequence"/>
</dbReference>
<evidence type="ECO:0000313" key="20">
    <source>
        <dbReference type="EMBL" id="KWU60811.1"/>
    </source>
</evidence>
<dbReference type="EMBL" id="LXLX01000002">
    <property type="protein sequence ID" value="OFE02576.1"/>
    <property type="molecule type" value="Genomic_DNA"/>
</dbReference>
<keyword evidence="6 14" id="KW-0547">Nucleotide-binding</keyword>
<evidence type="ECO:0000313" key="28">
    <source>
        <dbReference type="EMBL" id="VXB89674.1"/>
    </source>
</evidence>
<reference evidence="30" key="2">
    <citation type="submission" date="2016-01" db="EMBL/GenBank/DDBJ databases">
        <authorList>
            <person name="McClelland M."/>
            <person name="Jain A."/>
            <person name="Saraogi P."/>
            <person name="Mendelson R."/>
            <person name="Westerman R."/>
            <person name="SanMiguel P."/>
            <person name="Csonka L."/>
        </authorList>
    </citation>
    <scope>NUCLEOTIDE SEQUENCE [LARGE SCALE GENOMIC DNA]</scope>
    <source>
        <strain evidence="30">PE8-15</strain>
    </source>
</reference>
<evidence type="ECO:0000313" key="23">
    <source>
        <dbReference type="EMBL" id="OSX90042.1"/>
    </source>
</evidence>
<feature type="region of interest" description="Disordered" evidence="16">
    <location>
        <begin position="609"/>
        <end position="633"/>
    </location>
</feature>
<evidence type="ECO:0000313" key="32">
    <source>
        <dbReference type="Proteomes" id="UP000190696"/>
    </source>
</evidence>
<feature type="binding site" evidence="14">
    <location>
        <begin position="202"/>
        <end position="209"/>
    </location>
    <ligand>
        <name>ATP</name>
        <dbReference type="ChEBI" id="CHEBI:30616"/>
    </ligand>
</feature>
<evidence type="ECO:0000256" key="4">
    <source>
        <dbReference type="ARBA" id="ARBA00022692"/>
    </source>
</evidence>
<evidence type="ECO:0000256" key="6">
    <source>
        <dbReference type="ARBA" id="ARBA00022741"/>
    </source>
</evidence>
<dbReference type="RefSeq" id="WP_002091565.1">
    <property type="nucleotide sequence ID" value="NZ_CAKJWQ010000022.1"/>
</dbReference>
<evidence type="ECO:0000313" key="37">
    <source>
        <dbReference type="Proteomes" id="UP000305524"/>
    </source>
</evidence>
<dbReference type="NCBIfam" id="TIGR01241">
    <property type="entry name" value="FtsH_fam"/>
    <property type="match status" value="1"/>
</dbReference>
<evidence type="ECO:0000313" key="25">
    <source>
        <dbReference type="EMBL" id="QQA16123.1"/>
    </source>
</evidence>
<evidence type="ECO:0000313" key="31">
    <source>
        <dbReference type="Proteomes" id="UP000175835"/>
    </source>
</evidence>
<dbReference type="Proteomes" id="UP000175835">
    <property type="component" value="Unassembled WGS sequence"/>
</dbReference>
<dbReference type="Proteomes" id="UP000006976">
    <property type="component" value="Unassembled WGS sequence"/>
</dbReference>
<reference evidence="18 33" key="8">
    <citation type="submission" date="2017-04" db="EMBL/GenBank/DDBJ databases">
        <title>The Characteristic of a Fine Plant Growth-Promoting Rhizobacteria Bacillus mycoides Gnyt1 and its Whole Genome Sequencing Analysis.</title>
        <authorList>
            <person name="Li J.H."/>
            <person name="Yao T."/>
        </authorList>
    </citation>
    <scope>NUCLEOTIDE SEQUENCE [LARGE SCALE GENOMIC DNA]</scope>
    <source>
        <strain evidence="18 33">Gnyt1</strain>
    </source>
</reference>
<dbReference type="Proteomes" id="UP000192932">
    <property type="component" value="Chromosome"/>
</dbReference>
<dbReference type="GO" id="GO:0051301">
    <property type="term" value="P:cell division"/>
    <property type="evidence" value="ECO:0007669"/>
    <property type="project" value="UniProtKB-KW"/>
</dbReference>
<dbReference type="AlphaFoldDB" id="A0A0A0WVJ6"/>
<keyword evidence="3 14" id="KW-0645">Protease</keyword>
<evidence type="ECO:0000313" key="27">
    <source>
        <dbReference type="EMBL" id="TKI86724.1"/>
    </source>
</evidence>
<evidence type="ECO:0000313" key="39">
    <source>
        <dbReference type="Proteomes" id="UP000596196"/>
    </source>
</evidence>
<dbReference type="CDD" id="cd19501">
    <property type="entry name" value="RecA-like_FtsH"/>
    <property type="match status" value="1"/>
</dbReference>
<comment type="subunit">
    <text evidence="14">Homohexamer.</text>
</comment>
<dbReference type="EC" id="3.4.24.-" evidence="14"/>
<dbReference type="Proteomes" id="UP000065797">
    <property type="component" value="Unassembled WGS sequence"/>
</dbReference>
<gene>
    <name evidence="14 28" type="primary">ftsH</name>
    <name evidence="20" type="ORF">AWW70_17055</name>
    <name evidence="18" type="ORF">B7492_00370</name>
    <name evidence="28" type="ORF">BACI71_130054</name>
    <name evidence="24" type="ORF">BACWE_27340</name>
    <name evidence="22" type="ORF">BW900_24660</name>
    <name evidence="21" type="ORF">BWGOE11_00590</name>
    <name evidence="26" type="ORF">DET55_13713</name>
    <name evidence="27" type="ORF">FC701_04750</name>
    <name evidence="25" type="ORF">I6G81_27935</name>
    <name evidence="19" type="ORF">III_00013</name>
    <name evidence="23" type="ORF">S3E15_02815</name>
</gene>
<dbReference type="Proteomes" id="UP000256530">
    <property type="component" value="Unassembled WGS sequence"/>
</dbReference>
<evidence type="ECO:0000313" key="38">
    <source>
        <dbReference type="Proteomes" id="UP000437562"/>
    </source>
</evidence>
<evidence type="ECO:0000256" key="13">
    <source>
        <dbReference type="ARBA" id="ARBA00061570"/>
    </source>
</evidence>
<keyword evidence="7 14" id="KW-0378">Hydrolase</keyword>
<dbReference type="Gene3D" id="1.10.8.60">
    <property type="match status" value="1"/>
</dbReference>
<feature type="transmembrane region" description="Helical" evidence="14">
    <location>
        <begin position="9"/>
        <end position="27"/>
    </location>
</feature>
<dbReference type="SUPFAM" id="SSF52540">
    <property type="entry name" value="P-loop containing nucleoside triphosphate hydrolases"/>
    <property type="match status" value="1"/>
</dbReference>
<feature type="binding site" evidence="14">
    <location>
        <position position="500"/>
    </location>
    <ligand>
        <name>Zn(2+)</name>
        <dbReference type="ChEBI" id="CHEBI:29105"/>
        <note>catalytic</note>
    </ligand>
</feature>
<dbReference type="Proteomes" id="UP000305524">
    <property type="component" value="Unassembled WGS sequence"/>
</dbReference>
<reference evidence="27 37" key="10">
    <citation type="journal article" date="2019" name="Environ. Microbiol.">
        <title>An active ?-lactamase is a part of an orchestrated cell wall stress resistance network of Bacillus subtilis and related rhizosphere species.</title>
        <authorList>
            <person name="Bucher T."/>
            <person name="Keren-Paz A."/>
            <person name="Hausser J."/>
            <person name="Olender T."/>
            <person name="Cytryn E."/>
            <person name="Kolodkin-Gal I."/>
        </authorList>
    </citation>
    <scope>NUCLEOTIDE SEQUENCE [LARGE SCALE GENOMIC DNA]</scope>
    <source>
        <strain evidence="27 37">I186</strain>
    </source>
</reference>
<dbReference type="EMBL" id="CP065877">
    <property type="protein sequence ID" value="QQA16123.1"/>
    <property type="molecule type" value="Genomic_DNA"/>
</dbReference>
<dbReference type="GO" id="GO:0016887">
    <property type="term" value="F:ATP hydrolysis activity"/>
    <property type="evidence" value="ECO:0007669"/>
    <property type="project" value="UniProtKB-UniRule"/>
</dbReference>
<dbReference type="InterPro" id="IPR041569">
    <property type="entry name" value="AAA_lid_3"/>
</dbReference>
<dbReference type="EMBL" id="QTTY01000037">
    <property type="protein sequence ID" value="REF19233.1"/>
    <property type="molecule type" value="Genomic_DNA"/>
</dbReference>
<feature type="binding site" evidence="14">
    <location>
        <position position="428"/>
    </location>
    <ligand>
        <name>Zn(2+)</name>
        <dbReference type="ChEBI" id="CHEBI:29105"/>
        <note>catalytic</note>
    </ligand>
</feature>
<reference evidence="23 34" key="6">
    <citation type="submission" date="2016-12" db="EMBL/GenBank/DDBJ databases">
        <title>Genome Sequences of Twelve Sporeforming Bacillus Species Isolated from Foods.</title>
        <authorList>
            <person name="De Jong A."/>
            <person name="Holsappel S."/>
            <person name="Kuipers O.P."/>
        </authorList>
    </citation>
    <scope>NUCLEOTIDE SEQUENCE [LARGE SCALE GENOMIC DNA]</scope>
    <source>
        <strain evidence="23 34">S3E15</strain>
    </source>
</reference>
<dbReference type="EMBL" id="MKZQ01000032">
    <property type="protein sequence ID" value="PJN70434.1"/>
    <property type="molecule type" value="Genomic_DNA"/>
</dbReference>
<accession>A0A653U8G9</accession>
<keyword evidence="8 14" id="KW-0862">Zinc</keyword>
<keyword evidence="9 14" id="KW-0067">ATP-binding</keyword>
<dbReference type="Gene3D" id="1.20.58.760">
    <property type="entry name" value="Peptidase M41"/>
    <property type="match status" value="1"/>
</dbReference>
<dbReference type="Pfam" id="PF00004">
    <property type="entry name" value="AAA"/>
    <property type="match status" value="1"/>
</dbReference>
<reference evidence="24 35" key="5">
    <citation type="submission" date="2016-10" db="EMBL/GenBank/DDBJ databases">
        <title>Genome Sequence of Bacillus weihenstephanensis GM6LP.</title>
        <authorList>
            <person name="Poehlein A."/>
            <person name="Wemheuer F."/>
            <person name="Hollensteiner J."/>
            <person name="Wemheuer B."/>
        </authorList>
    </citation>
    <scope>NUCLEOTIDE SEQUENCE [LARGE SCALE GENOMIC DNA]</scope>
    <source>
        <strain evidence="24 35">GM6LP</strain>
    </source>
</reference>
<proteinExistence type="inferred from homology"/>
<dbReference type="InterPro" id="IPR003960">
    <property type="entry name" value="ATPase_AAA_CS"/>
</dbReference>
<comment type="similarity">
    <text evidence="2 14">In the C-terminal section; belongs to the peptidase M41 family.</text>
</comment>
<reference evidence="28 38" key="11">
    <citation type="submission" date="2019-10" db="EMBL/GenBank/DDBJ databases">
        <authorList>
            <person name="Karimi E."/>
        </authorList>
    </citation>
    <scope>NUCLEOTIDE SEQUENCE [LARGE SCALE GENOMIC DNA]</scope>
    <source>
        <strain evidence="28">Bacillus sp. 71</strain>
    </source>
</reference>
<dbReference type="Gene3D" id="3.30.720.210">
    <property type="match status" value="1"/>
</dbReference>
<keyword evidence="4 14" id="KW-0812">Transmembrane</keyword>
<evidence type="ECO:0000256" key="1">
    <source>
        <dbReference type="ARBA" id="ARBA00004370"/>
    </source>
</evidence>
<keyword evidence="5 14" id="KW-0479">Metal-binding</keyword>
<protein>
    <recommendedName>
        <fullName evidence="14">ATP-dependent zinc metalloprotease FtsH</fullName>
        <ecNumber evidence="14">3.4.24.-</ecNumber>
    </recommendedName>
</protein>
<keyword evidence="39" id="KW-1185">Reference proteome</keyword>
<name>A0A0A0WVJ6_BACMY</name>
<feature type="transmembrane region" description="Helical" evidence="14">
    <location>
        <begin position="109"/>
        <end position="131"/>
    </location>
</feature>
<accession>A0A0B5SIR7</accession>
<dbReference type="PANTHER" id="PTHR23076:SF113">
    <property type="entry name" value="ATP-DEPENDENT ZINC METALLOPROTEASE FTSH 1, CHLOROPLASTIC-RELATED"/>
    <property type="match status" value="1"/>
</dbReference>
<dbReference type="KEGG" id="bww:bwei_5694"/>
<feature type="active site" evidence="14">
    <location>
        <position position="425"/>
    </location>
</feature>
<dbReference type="InterPro" id="IPR003959">
    <property type="entry name" value="ATPase_AAA_core"/>
</dbReference>
<dbReference type="PATRIC" id="fig|1405.14.peg.3587"/>
<keyword evidence="10 14" id="KW-1133">Transmembrane helix</keyword>
<dbReference type="PROSITE" id="PS00674">
    <property type="entry name" value="AAA"/>
    <property type="match status" value="1"/>
</dbReference>
<evidence type="ECO:0000259" key="17">
    <source>
        <dbReference type="SMART" id="SM00382"/>
    </source>
</evidence>
<evidence type="ECO:0000256" key="10">
    <source>
        <dbReference type="ARBA" id="ARBA00022989"/>
    </source>
</evidence>
<evidence type="ECO:0000256" key="8">
    <source>
        <dbReference type="ARBA" id="ARBA00022833"/>
    </source>
</evidence>
<dbReference type="InterPro" id="IPR037219">
    <property type="entry name" value="Peptidase_M41-like"/>
</dbReference>
<evidence type="ECO:0000313" key="33">
    <source>
        <dbReference type="Proteomes" id="UP000192932"/>
    </source>
</evidence>
<dbReference type="GO" id="GO:0008270">
    <property type="term" value="F:zinc ion binding"/>
    <property type="evidence" value="ECO:0007669"/>
    <property type="project" value="UniProtKB-UniRule"/>
</dbReference>
<keyword evidence="18" id="KW-0131">Cell cycle</keyword>
<evidence type="ECO:0000256" key="15">
    <source>
        <dbReference type="RuleBase" id="RU003651"/>
    </source>
</evidence>
<dbReference type="Proteomes" id="UP000194131">
    <property type="component" value="Unassembled WGS sequence"/>
</dbReference>
<reference evidence="26 36" key="9">
    <citation type="submission" date="2018-08" db="EMBL/GenBank/DDBJ databases">
        <title>Freshwater and sediment microbial communities from various areas in North America, analyzing microbe dynamics in response to fracking.</title>
        <authorList>
            <person name="Lamendella R."/>
        </authorList>
    </citation>
    <scope>NUCLEOTIDE SEQUENCE [LARGE SCALE GENOMIC DNA]</scope>
    <source>
        <strain evidence="26 36">DB-1</strain>
    </source>
</reference>
<evidence type="ECO:0000313" key="24">
    <source>
        <dbReference type="EMBL" id="PJN70434.1"/>
    </source>
</evidence>
<feature type="binding site" evidence="14">
    <location>
        <position position="424"/>
    </location>
    <ligand>
        <name>Zn(2+)</name>
        <dbReference type="ChEBI" id="CHEBI:29105"/>
        <note>catalytic</note>
    </ligand>
</feature>
<dbReference type="GO" id="GO:0004222">
    <property type="term" value="F:metalloendopeptidase activity"/>
    <property type="evidence" value="ECO:0007669"/>
    <property type="project" value="InterPro"/>
</dbReference>
<reference evidence="22 32" key="7">
    <citation type="submission" date="2017-01" db="EMBL/GenBank/DDBJ databases">
        <title>Bacillus cereus isolates.</title>
        <authorList>
            <person name="Beno S.M."/>
        </authorList>
    </citation>
    <scope>NUCLEOTIDE SEQUENCE [LARGE SCALE GENOMIC DNA]</scope>
    <source>
        <strain evidence="22 32">FSL W7-1108</strain>
    </source>
</reference>
<dbReference type="EMBL" id="SZOD01000100">
    <property type="protein sequence ID" value="TKI86724.1"/>
    <property type="molecule type" value="Genomic_DNA"/>
</dbReference>
<dbReference type="InterPro" id="IPR027417">
    <property type="entry name" value="P-loop_NTPase"/>
</dbReference>
<dbReference type="HAMAP" id="MF_01458">
    <property type="entry name" value="FtsH"/>
    <property type="match status" value="1"/>
</dbReference>
<evidence type="ECO:0000313" key="19">
    <source>
        <dbReference type="EMBL" id="EJR45977.1"/>
    </source>
</evidence>
<dbReference type="GO" id="GO:0004176">
    <property type="term" value="F:ATP-dependent peptidase activity"/>
    <property type="evidence" value="ECO:0007669"/>
    <property type="project" value="InterPro"/>
</dbReference>
<keyword evidence="14" id="KW-1003">Cell membrane</keyword>
<evidence type="ECO:0000256" key="3">
    <source>
        <dbReference type="ARBA" id="ARBA00022670"/>
    </source>
</evidence>
<accession>J8ILC2</accession>
<dbReference type="FunFam" id="1.10.8.60:FF:000001">
    <property type="entry name" value="ATP-dependent zinc metalloprotease FtsH"/>
    <property type="match status" value="1"/>
</dbReference>
<keyword evidence="12 14" id="KW-0472">Membrane</keyword>
<comment type="similarity">
    <text evidence="13 14">In the central section; belongs to the AAA ATPase family.</text>
</comment>
<dbReference type="Pfam" id="PF17862">
    <property type="entry name" value="AAA_lid_3"/>
    <property type="match status" value="1"/>
</dbReference>
<evidence type="ECO:0000313" key="29">
    <source>
        <dbReference type="Proteomes" id="UP000006976"/>
    </source>
</evidence>
<dbReference type="EMBL" id="CP020743">
    <property type="protein sequence ID" value="ARJ19850.1"/>
    <property type="molecule type" value="Genomic_DNA"/>
</dbReference>
<evidence type="ECO:0000313" key="22">
    <source>
        <dbReference type="EMBL" id="OOR03881.1"/>
    </source>
</evidence>
<dbReference type="InterPro" id="IPR005936">
    <property type="entry name" value="FtsH"/>
</dbReference>
<comment type="function">
    <text evidence="14">Acts as a processive, ATP-dependent zinc metallopeptidase for both cytoplasmic and membrane proteins. Plays a role in the quality control of integral membrane proteins.</text>
</comment>
<dbReference type="GeneID" id="66264881"/>
<dbReference type="Pfam" id="PF01434">
    <property type="entry name" value="Peptidase_M41"/>
    <property type="match status" value="1"/>
</dbReference>
<dbReference type="EMBL" id="CABWMC010000005">
    <property type="protein sequence ID" value="VXB89674.1"/>
    <property type="molecule type" value="Genomic_DNA"/>
</dbReference>
<dbReference type="KEGG" id="bmyo:BG05_440"/>
<evidence type="ECO:0000256" key="11">
    <source>
        <dbReference type="ARBA" id="ARBA00023049"/>
    </source>
</evidence>
<dbReference type="SUPFAM" id="SSF140990">
    <property type="entry name" value="FtsH protease domain-like"/>
    <property type="match status" value="1"/>
</dbReference>
<dbReference type="FunFam" id="3.40.50.300:FF:000001">
    <property type="entry name" value="ATP-dependent zinc metalloprotease FtsH"/>
    <property type="match status" value="1"/>
</dbReference>
<dbReference type="GO" id="GO:0030163">
    <property type="term" value="P:protein catabolic process"/>
    <property type="evidence" value="ECO:0007669"/>
    <property type="project" value="UniProtKB-UniRule"/>
</dbReference>
<accession>A0A0A0WVJ6</accession>
<evidence type="ECO:0000256" key="7">
    <source>
        <dbReference type="ARBA" id="ARBA00022801"/>
    </source>
</evidence>
<dbReference type="MEROPS" id="M41.009"/>
<sequence>MNRIFRNTIFYLLIFLVVIGIVSYFNGSTQKTTSVSYDKFITQLEKGEVRNVQLQPKNGVFEVKGQFKTSSQGEQFVTYAPNTEELQKKINDKAQGAEVKYQPAEETSAWVTFFTSIIPFVIIFILFFFLLNQAQGGGSRVMNFGKSKAKLYNDEKKKIRFRDVAGADEEKQELVEVVEFLKDPRKFAEVGARIPKGVLLVGPPGTGKTLLARAVAGEAGVPFFSISGSDFVEMFVGVGASRVRDLFENAKKNAPCIIFIDEIDAVGRQRGAGLGGGHDEREQTLNQLLVEMDGFGANEGIIIIAATNRPDILDPALLRPGRFDRQITVDRPDVNGREAVLKVHARNKPLDENVNLRAIATRTPGFSGADLENLLNEAALVAARQDKKKIDMSDIDEATDRVIAGPAKKSRVISEKERNIVAFHEAGHTVIGVVLDEADIVHKVTIVPRGQAGGYAVMLPKEDRYFMTKPELLDKITGLLGGRVAEEIVFGEASTGAHNDFQRATGIARRMVTEFGMSDKLGPMQFGSSQGGQVFLGRDFHSEQNYSDAIAHEIDVEMQIIIKDCYARAKQILTEKRDKLDIIAKTLLEVETLDAEQINHLYDYGRLPERPTSSDDVKVNINMKKDDEDTEDK</sequence>
<dbReference type="PANTHER" id="PTHR23076">
    <property type="entry name" value="METALLOPROTEASE M41 FTSH"/>
    <property type="match status" value="1"/>
</dbReference>
<reference evidence="20" key="3">
    <citation type="submission" date="2016-01" db="EMBL/GenBank/DDBJ databases">
        <authorList>
            <person name="Van Zyl L.J."/>
            <person name="Matobola R."/>
            <person name="Klein T."/>
            <person name="Biteghe F.A."/>
            <person name="Kirby B."/>
            <person name="Trindade M.I."/>
        </authorList>
    </citation>
    <scope>NUCLEOTIDE SEQUENCE</scope>
    <source>
        <strain evidence="20">PE8-15</strain>
    </source>
</reference>
<dbReference type="Proteomes" id="UP000596196">
    <property type="component" value="Chromosome"/>
</dbReference>
<dbReference type="Pfam" id="PF06480">
    <property type="entry name" value="FtsH_ext"/>
    <property type="match status" value="1"/>
</dbReference>
<evidence type="ECO:0000313" key="18">
    <source>
        <dbReference type="EMBL" id="ARJ19850.1"/>
    </source>
</evidence>
<evidence type="ECO:0000256" key="9">
    <source>
        <dbReference type="ARBA" id="ARBA00022840"/>
    </source>
</evidence>
<reference evidence="25 39" key="12">
    <citation type="submission" date="2020-12" db="EMBL/GenBank/DDBJ databases">
        <title>FDA dAtabase for Regulatory Grade micrObial Sequences (FDA-ARGOS): Supporting development and validation of Infectious Disease Dx tests.</title>
        <authorList>
            <person name="Nelson B."/>
            <person name="Plummer A."/>
            <person name="Tallon L."/>
            <person name="Sadzewicz L."/>
            <person name="Zhao X."/>
            <person name="Boylan J."/>
            <person name="Ott S."/>
            <person name="Bowen H."/>
            <person name="Vavikolanu K."/>
            <person name="Mehta A."/>
            <person name="Aluvathingal J."/>
            <person name="Nadendla S."/>
            <person name="Myers T."/>
            <person name="Yan Y."/>
            <person name="Sichtig H."/>
        </authorList>
    </citation>
    <scope>NUCLEOTIDE SEQUENCE [LARGE SCALE GENOMIC DNA]</scope>
    <source>
        <strain evidence="25 39">FDAARGOS_924</strain>
    </source>
</reference>
<dbReference type="FunFam" id="1.20.58.760:FF:000001">
    <property type="entry name" value="ATP-dependent zinc metalloprotease FtsH"/>
    <property type="match status" value="1"/>
</dbReference>
<evidence type="ECO:0000256" key="16">
    <source>
        <dbReference type="SAM" id="MobiDB-lite"/>
    </source>
</evidence>
<dbReference type="InterPro" id="IPR003593">
    <property type="entry name" value="AAA+_ATPase"/>
</dbReference>
<evidence type="ECO:0000256" key="14">
    <source>
        <dbReference type="HAMAP-Rule" id="MF_01458"/>
    </source>
</evidence>
<comment type="cofactor">
    <cofactor evidence="14">
        <name>Zn(2+)</name>
        <dbReference type="ChEBI" id="CHEBI:29105"/>
    </cofactor>
    <text evidence="14">Binds 1 zinc ion per subunit.</text>
</comment>
<dbReference type="GO" id="GO:0005524">
    <property type="term" value="F:ATP binding"/>
    <property type="evidence" value="ECO:0007669"/>
    <property type="project" value="UniProtKB-UniRule"/>
</dbReference>
<keyword evidence="11 14" id="KW-0482">Metalloprotease</keyword>
<feature type="domain" description="AAA+ ATPase" evidence="17">
    <location>
        <begin position="194"/>
        <end position="333"/>
    </location>
</feature>
<dbReference type="PATRIC" id="fig|86662.17.peg.5661"/>
<organism evidence="28 38">
    <name type="scientific">Bacillus mycoides</name>
    <dbReference type="NCBI Taxonomy" id="1405"/>
    <lineage>
        <taxon>Bacteria</taxon>
        <taxon>Bacillati</taxon>
        <taxon>Bacillota</taxon>
        <taxon>Bacilli</taxon>
        <taxon>Bacillales</taxon>
        <taxon>Bacillaceae</taxon>
        <taxon>Bacillus</taxon>
        <taxon>Bacillus cereus group</taxon>
    </lineage>
</organism>
<evidence type="ECO:0000256" key="12">
    <source>
        <dbReference type="ARBA" id="ARBA00023136"/>
    </source>
</evidence>
<dbReference type="EMBL" id="MRWU01000022">
    <property type="protein sequence ID" value="OSX90042.1"/>
    <property type="molecule type" value="Genomic_DNA"/>
</dbReference>
<evidence type="ECO:0000256" key="5">
    <source>
        <dbReference type="ARBA" id="ARBA00022723"/>
    </source>
</evidence>
<dbReference type="GO" id="GO:0006508">
    <property type="term" value="P:proteolysis"/>
    <property type="evidence" value="ECO:0007669"/>
    <property type="project" value="UniProtKB-KW"/>
</dbReference>
<evidence type="ECO:0000313" key="34">
    <source>
        <dbReference type="Proteomes" id="UP000194131"/>
    </source>
</evidence>
<dbReference type="GO" id="GO:0005886">
    <property type="term" value="C:plasma membrane"/>
    <property type="evidence" value="ECO:0007669"/>
    <property type="project" value="UniProtKB-SubCell"/>
</dbReference>
<evidence type="ECO:0000313" key="35">
    <source>
        <dbReference type="Proteomes" id="UP000236165"/>
    </source>
</evidence>
<comment type="similarity">
    <text evidence="15">Belongs to the AAA ATPase family.</text>
</comment>
<comment type="subcellular location">
    <subcellularLocation>
        <location evidence="14">Cell membrane</location>
        <topology evidence="14">Multi-pass membrane protein</topology>
        <orientation evidence="14">Cytoplasmic side</orientation>
    </subcellularLocation>
    <subcellularLocation>
        <location evidence="1">Membrane</location>
    </subcellularLocation>
</comment>
<dbReference type="OMA" id="LFLMNQM"/>
<evidence type="ECO:0000256" key="2">
    <source>
        <dbReference type="ARBA" id="ARBA00010044"/>
    </source>
</evidence>
<evidence type="ECO:0000313" key="30">
    <source>
        <dbReference type="Proteomes" id="UP000065797"/>
    </source>
</evidence>
<dbReference type="Proteomes" id="UP000236165">
    <property type="component" value="Unassembled WGS sequence"/>
</dbReference>
<reference evidence="21 31" key="4">
    <citation type="submission" date="2016-05" db="EMBL/GenBank/DDBJ databases">
        <title>Bacillus thuringiensis and Bacillus weihenstephanensis as novel biocontrol agents of wilt causing Verticillium species.</title>
        <authorList>
            <person name="Hollensteiner J."/>
            <person name="Wemheuer F."/>
            <person name="Harting R."/>
            <person name="Kolarzyk A."/>
            <person name="Diaz-Valerio S."/>
            <person name="Poehlein A."/>
            <person name="Brzuszkiewicz E."/>
            <person name="Nesemann K."/>
            <person name="Braus-Stromeyer S."/>
            <person name="Braus G."/>
            <person name="Daniel R."/>
            <person name="Liesegang H."/>
        </authorList>
    </citation>
    <scope>NUCLEOTIDE SEQUENCE [LARGE SCALE GENOMIC DNA]</scope>
    <source>
        <strain evidence="21 31">GOE11</strain>
    </source>
</reference>
<dbReference type="InterPro" id="IPR011546">
    <property type="entry name" value="Pept_M41_FtsH_extracell"/>
</dbReference>
<dbReference type="Proteomes" id="UP000190696">
    <property type="component" value="Unassembled WGS sequence"/>
</dbReference>
<dbReference type="EMBL" id="LRPH01000058">
    <property type="protein sequence ID" value="KWU60811.1"/>
    <property type="molecule type" value="Genomic_DNA"/>
</dbReference>
<dbReference type="EMBL" id="AHEV01000001">
    <property type="protein sequence ID" value="EJR45977.1"/>
    <property type="molecule type" value="Genomic_DNA"/>
</dbReference>
<reference evidence="19 29" key="1">
    <citation type="submission" date="2012-04" db="EMBL/GenBank/DDBJ databases">
        <title>The Genome Sequence of Bacillus cereus VD078.</title>
        <authorList>
            <consortium name="The Broad Institute Genome Sequencing Platform"/>
            <consortium name="The Broad Institute Genome Sequencing Center for Infectious Disease"/>
            <person name="Feldgarden M."/>
            <person name="Van der Auwera G.A."/>
            <person name="Mahillon J."/>
            <person name="Duprez V."/>
            <person name="Timmery S."/>
            <person name="Mattelet C."/>
            <person name="Dierick K."/>
            <person name="Sun M."/>
            <person name="Yu Z."/>
            <person name="Zhu L."/>
            <person name="Hu X."/>
            <person name="Shank E.B."/>
            <person name="Swiecicka I."/>
            <person name="Hansen B.M."/>
            <person name="Andrup L."/>
            <person name="Young S.K."/>
            <person name="Zeng Q."/>
            <person name="Gargeya S."/>
            <person name="Fitzgerald M."/>
            <person name="Haas B."/>
            <person name="Abouelleil A."/>
            <person name="Alvarado L."/>
            <person name="Arachchi H.M."/>
            <person name="Berlin A."/>
            <person name="Chapman S.B."/>
            <person name="Goldberg J."/>
            <person name="Griggs A."/>
            <person name="Gujja S."/>
            <person name="Hansen M."/>
            <person name="Howarth C."/>
            <person name="Imamovic A."/>
            <person name="Larimer J."/>
            <person name="McCowen C."/>
            <person name="Montmayeur A."/>
            <person name="Murphy C."/>
            <person name="Neiman D."/>
            <person name="Pearson M."/>
            <person name="Priest M."/>
            <person name="Roberts A."/>
            <person name="Saif S."/>
            <person name="Shea T."/>
            <person name="Sisk P."/>
            <person name="Sykes S."/>
            <person name="Wortman J."/>
            <person name="Nusbaum C."/>
            <person name="Birren B."/>
        </authorList>
    </citation>
    <scope>NUCLEOTIDE SEQUENCE [LARGE SCALE GENOMIC DNA]</scope>
    <source>
        <strain evidence="19 29">VD078</strain>
    </source>
</reference>
<dbReference type="Gene3D" id="3.40.50.300">
    <property type="entry name" value="P-loop containing nucleotide triphosphate hydrolases"/>
    <property type="match status" value="1"/>
</dbReference>
<dbReference type="InterPro" id="IPR000642">
    <property type="entry name" value="Peptidase_M41"/>
</dbReference>
<dbReference type="SMART" id="SM00382">
    <property type="entry name" value="AAA"/>
    <property type="match status" value="1"/>
</dbReference>